<evidence type="ECO:0000256" key="6">
    <source>
        <dbReference type="ARBA" id="ARBA00023004"/>
    </source>
</evidence>
<keyword evidence="4 8" id="KW-0479">Metal-binding</keyword>
<organism evidence="9 10">
    <name type="scientific">Rhodococcus aetherivorans</name>
    <dbReference type="NCBI Taxonomy" id="191292"/>
    <lineage>
        <taxon>Bacteria</taxon>
        <taxon>Bacillati</taxon>
        <taxon>Actinomycetota</taxon>
        <taxon>Actinomycetes</taxon>
        <taxon>Mycobacteriales</taxon>
        <taxon>Nocardiaceae</taxon>
        <taxon>Rhodococcus</taxon>
    </lineage>
</organism>
<dbReference type="KEGG" id="rav:AAT18_05630"/>
<dbReference type="SUPFAM" id="SSF48264">
    <property type="entry name" value="Cytochrome P450"/>
    <property type="match status" value="1"/>
</dbReference>
<evidence type="ECO:0000313" key="9">
    <source>
        <dbReference type="EMBL" id="UYF97042.1"/>
    </source>
</evidence>
<keyword evidence="5 8" id="KW-0560">Oxidoreductase</keyword>
<dbReference type="PROSITE" id="PS00086">
    <property type="entry name" value="CYTOCHROME_P450"/>
    <property type="match status" value="1"/>
</dbReference>
<evidence type="ECO:0000256" key="5">
    <source>
        <dbReference type="ARBA" id="ARBA00023002"/>
    </source>
</evidence>
<dbReference type="RefSeq" id="WP_050034670.1">
    <property type="nucleotide sequence ID" value="NZ_CP011341.1"/>
</dbReference>
<dbReference type="FunFam" id="1.10.630.10:FF:000018">
    <property type="entry name" value="Cytochrome P450 monooxygenase"/>
    <property type="match status" value="1"/>
</dbReference>
<dbReference type="CDD" id="cd11035">
    <property type="entry name" value="P450cam-like"/>
    <property type="match status" value="1"/>
</dbReference>
<proteinExistence type="inferred from homology"/>
<dbReference type="GO" id="GO:0016705">
    <property type="term" value="F:oxidoreductase activity, acting on paired donors, with incorporation or reduction of molecular oxygen"/>
    <property type="evidence" value="ECO:0007669"/>
    <property type="project" value="InterPro"/>
</dbReference>
<comment type="cofactor">
    <cofactor evidence="1">
        <name>heme</name>
        <dbReference type="ChEBI" id="CHEBI:30413"/>
    </cofactor>
</comment>
<dbReference type="Gene3D" id="1.10.630.10">
    <property type="entry name" value="Cytochrome P450"/>
    <property type="match status" value="1"/>
</dbReference>
<dbReference type="PRINTS" id="PR00385">
    <property type="entry name" value="P450"/>
</dbReference>
<gene>
    <name evidence="9" type="ORF">OCS65_23360</name>
</gene>
<dbReference type="PANTHER" id="PTHR46696:SF6">
    <property type="entry name" value="P450, PUTATIVE (EUROFUNG)-RELATED"/>
    <property type="match status" value="1"/>
</dbReference>
<dbReference type="Proteomes" id="UP001163947">
    <property type="component" value="Chromosome"/>
</dbReference>
<dbReference type="InterPro" id="IPR001128">
    <property type="entry name" value="Cyt_P450"/>
</dbReference>
<evidence type="ECO:0000256" key="8">
    <source>
        <dbReference type="RuleBase" id="RU000461"/>
    </source>
</evidence>
<dbReference type="Pfam" id="PF00067">
    <property type="entry name" value="p450"/>
    <property type="match status" value="1"/>
</dbReference>
<keyword evidence="3 8" id="KW-0349">Heme</keyword>
<dbReference type="InterPro" id="IPR017972">
    <property type="entry name" value="Cyt_P450_CS"/>
</dbReference>
<protein>
    <submittedName>
        <fullName evidence="9">Cytochrome P450</fullName>
    </submittedName>
</protein>
<evidence type="ECO:0000256" key="3">
    <source>
        <dbReference type="ARBA" id="ARBA00022617"/>
    </source>
</evidence>
<evidence type="ECO:0000313" key="10">
    <source>
        <dbReference type="Proteomes" id="UP001163947"/>
    </source>
</evidence>
<name>A0AA46PTL9_9NOCA</name>
<dbReference type="InterPro" id="IPR002397">
    <property type="entry name" value="Cyt_P450_B"/>
</dbReference>
<dbReference type="GeneID" id="83623420"/>
<keyword evidence="7 8" id="KW-0503">Monooxygenase</keyword>
<reference evidence="9" key="1">
    <citation type="submission" date="2022-09" db="EMBL/GenBank/DDBJ databases">
        <title>The genome sequence of Rhodococcus aetherivorans N1.</title>
        <authorList>
            <person name="Jiang W."/>
        </authorList>
    </citation>
    <scope>NUCLEOTIDE SEQUENCE</scope>
    <source>
        <strain evidence="9">N1</strain>
    </source>
</reference>
<dbReference type="AlphaFoldDB" id="A0AA46PTL9"/>
<dbReference type="InterPro" id="IPR036396">
    <property type="entry name" value="Cyt_P450_sf"/>
</dbReference>
<dbReference type="GO" id="GO:0005506">
    <property type="term" value="F:iron ion binding"/>
    <property type="evidence" value="ECO:0007669"/>
    <property type="project" value="InterPro"/>
</dbReference>
<accession>A0AA46PTL9</accession>
<evidence type="ECO:0000256" key="4">
    <source>
        <dbReference type="ARBA" id="ARBA00022723"/>
    </source>
</evidence>
<evidence type="ECO:0000256" key="2">
    <source>
        <dbReference type="ARBA" id="ARBA00010617"/>
    </source>
</evidence>
<sequence length="419" mass="46547">MDSEGCNALTASNVSEDLLVDFDVYDPALAAPVDVFQEKAAELRARGPIVYSPHHGGHWIVTRYADIFRILRDAETFSSYPNNLVDAGQGKFIPVEIDPPEHTQYRQALQPLFGPARMKELEPRIREIINQLIDGFADSGRCEFVAEFAHALPTRVFLSLMGWPLDDAEQFTEWTDIALQGIPGAGEEESARARAEAATNVFEYFGAFVDRVRSGQEDSESVTAQIIDTPIRMDGVERHLTDEELRRMFFLLLIAGLHTVQGSLGWAMVHLANNPVQRQALIDDSSLVPDAVEEILRIEAAVSMGRRATRDVEIAGVNIKADDQLLLLLCAANRDEAEFDNPDAFVIDRGPNRHLSFGAGPHRCLGSHLARLELTLAMEEIHRRIPDYALVDSDPPLMHGTSVRGCVRLPLTFTPESRS</sequence>
<dbReference type="GO" id="GO:0004497">
    <property type="term" value="F:monooxygenase activity"/>
    <property type="evidence" value="ECO:0007669"/>
    <property type="project" value="UniProtKB-KW"/>
</dbReference>
<dbReference type="PANTHER" id="PTHR46696">
    <property type="entry name" value="P450, PUTATIVE (EUROFUNG)-RELATED"/>
    <property type="match status" value="1"/>
</dbReference>
<keyword evidence="6 8" id="KW-0408">Iron</keyword>
<dbReference type="SMR" id="A0AA46PTL9"/>
<dbReference type="GO" id="GO:0020037">
    <property type="term" value="F:heme binding"/>
    <property type="evidence" value="ECO:0007669"/>
    <property type="project" value="InterPro"/>
</dbReference>
<evidence type="ECO:0000256" key="7">
    <source>
        <dbReference type="ARBA" id="ARBA00023033"/>
    </source>
</evidence>
<dbReference type="PRINTS" id="PR00359">
    <property type="entry name" value="BP450"/>
</dbReference>
<comment type="similarity">
    <text evidence="2 8">Belongs to the cytochrome P450 family.</text>
</comment>
<evidence type="ECO:0000256" key="1">
    <source>
        <dbReference type="ARBA" id="ARBA00001971"/>
    </source>
</evidence>
<dbReference type="EMBL" id="CP106982">
    <property type="protein sequence ID" value="UYF97042.1"/>
    <property type="molecule type" value="Genomic_DNA"/>
</dbReference>